<protein>
    <submittedName>
        <fullName evidence="1">Uncharacterized protein</fullName>
    </submittedName>
</protein>
<proteinExistence type="predicted"/>
<sequence>MASSTLKDLLRLIVFSACSLRLKSVSSASTLLYRLQVVLIAMDYGKCLYYMDNLTAMD</sequence>
<reference evidence="1" key="1">
    <citation type="journal article" date="2015" name="Genome Biol. Evol.">
        <title>Organellar Genomes of White Spruce (Picea glauca): Assembly and Annotation.</title>
        <authorList>
            <person name="Jackman S.D."/>
            <person name="Warren R.L."/>
            <person name="Gibb E.A."/>
            <person name="Vandervalk B.P."/>
            <person name="Mohamadi H."/>
            <person name="Chu J."/>
            <person name="Raymond A."/>
            <person name="Pleasance S."/>
            <person name="Coope R."/>
            <person name="Wildung M.R."/>
            <person name="Ritland C.E."/>
            <person name="Bousquet J."/>
            <person name="Jones S.J."/>
            <person name="Bohlmann J."/>
            <person name="Birol I."/>
        </authorList>
    </citation>
    <scope>NUCLEOTIDE SEQUENCE [LARGE SCALE GENOMIC DNA]</scope>
    <source>
        <tissue evidence="1">Flushing bud</tissue>
    </source>
</reference>
<name>A0A117NHQ5_PICGL</name>
<organism evidence="1">
    <name type="scientific">Picea glauca</name>
    <name type="common">White spruce</name>
    <name type="synonym">Pinus glauca</name>
    <dbReference type="NCBI Taxonomy" id="3330"/>
    <lineage>
        <taxon>Eukaryota</taxon>
        <taxon>Viridiplantae</taxon>
        <taxon>Streptophyta</taxon>
        <taxon>Embryophyta</taxon>
        <taxon>Tracheophyta</taxon>
        <taxon>Spermatophyta</taxon>
        <taxon>Pinopsida</taxon>
        <taxon>Pinidae</taxon>
        <taxon>Conifers I</taxon>
        <taxon>Pinales</taxon>
        <taxon>Pinaceae</taxon>
        <taxon>Picea</taxon>
    </lineage>
</organism>
<evidence type="ECO:0000313" key="1">
    <source>
        <dbReference type="EMBL" id="KUM48695.1"/>
    </source>
</evidence>
<accession>A0A117NHQ5</accession>
<keyword evidence="1" id="KW-0496">Mitochondrion</keyword>
<gene>
    <name evidence="1" type="ORF">ABT39_MTgene4710</name>
</gene>
<dbReference type="AlphaFoldDB" id="A0A117NHQ5"/>
<dbReference type="EMBL" id="LKAM01000005">
    <property type="protein sequence ID" value="KUM48695.1"/>
    <property type="molecule type" value="Genomic_DNA"/>
</dbReference>
<geneLocation type="mitochondrion" evidence="1"/>
<comment type="caution">
    <text evidence="1">The sequence shown here is derived from an EMBL/GenBank/DDBJ whole genome shotgun (WGS) entry which is preliminary data.</text>
</comment>